<feature type="region of interest" description="Disordered" evidence="1">
    <location>
        <begin position="334"/>
        <end position="365"/>
    </location>
</feature>
<evidence type="ECO:0000313" key="3">
    <source>
        <dbReference type="Proteomes" id="UP000248405"/>
    </source>
</evidence>
<keyword evidence="3" id="KW-1185">Reference proteome</keyword>
<accession>A0A319C5A7</accession>
<evidence type="ECO:0000313" key="2">
    <source>
        <dbReference type="EMBL" id="PYH63962.1"/>
    </source>
</evidence>
<protein>
    <recommendedName>
        <fullName evidence="4">C2H2-type domain-containing protein</fullName>
    </recommendedName>
</protein>
<dbReference type="AlphaFoldDB" id="A0A319C5A7"/>
<dbReference type="OrthoDB" id="4415556at2759"/>
<reference evidence="2" key="1">
    <citation type="submission" date="2016-12" db="EMBL/GenBank/DDBJ databases">
        <title>The genomes of Aspergillus section Nigri reveals drivers in fungal speciation.</title>
        <authorList>
            <consortium name="DOE Joint Genome Institute"/>
            <person name="Vesth T.C."/>
            <person name="Nybo J."/>
            <person name="Theobald S."/>
            <person name="Brandl J."/>
            <person name="Frisvad J.C."/>
            <person name="Nielsen K.F."/>
            <person name="Lyhne E.K."/>
            <person name="Kogle M.E."/>
            <person name="Kuo A."/>
            <person name="Riley R."/>
            <person name="Clum A."/>
            <person name="Nolan M."/>
            <person name="Lipzen A."/>
            <person name="Salamov A."/>
            <person name="Henrissat B."/>
            <person name="Wiebenga A."/>
            <person name="De Vries R.P."/>
            <person name="Grigoriev I.V."/>
            <person name="Mortensen U.H."/>
            <person name="Andersen M.R."/>
            <person name="Baker S.E."/>
        </authorList>
    </citation>
    <scope>NUCLEOTIDE SEQUENCE [LARGE SCALE GENOMIC DNA]</scope>
    <source>
        <strain evidence="2">CBS 113365</strain>
    </source>
</reference>
<evidence type="ECO:0008006" key="4">
    <source>
        <dbReference type="Google" id="ProtNLM"/>
    </source>
</evidence>
<proteinExistence type="predicted"/>
<sequence>MSYMPEQKYLCTAKECTKEFASIGDWRIHVEEYFFDAGSICLYDSCGEFIPANSNESLAHRSHLYLKHHVEPCRTEELRKAFIDKNFCSAAEGRMWCSLCRELLELDNCAEVLDHFQGHIRDESQFKIPGQTRYPGTNRARQAEVEPSARSANEGKDDVVDLTGRGILACQSRTGDFHFLSECYVYSKVKLLQPVVPNPTSPGQHAVEDTNCNQLALYRILLQVSKLPYTCPLCLHGYSRYDNLYEHFKTMKEAQHMALKNLWFRSKCPVCSEPAYQVLQHLAQRHPVNYQSLMKQTLRLRHEVNTTIPRSPACFEHTYLFPLRRLDCVVSLPTKKQKRKPRGRDGISEMAGDIRRGSTSLKRRQTENLGLQVDVANDQCSRLDGVAPYFHTSELPGHRTVQLDAAHPPSVGNTLGHEFYGESNLVQSALACPTYSLSFPSPAPLPQDIQEPRIDLSARGYMSHLSTEYQVPWETFISMDIHQEDTGDGW</sequence>
<gene>
    <name evidence="2" type="ORF">BO88DRAFT_429980</name>
</gene>
<name>A0A319C5A7_ASPVC</name>
<organism evidence="2 3">
    <name type="scientific">Aspergillus vadensis (strain CBS 113365 / IMI 142717 / IBT 24658)</name>
    <dbReference type="NCBI Taxonomy" id="1448311"/>
    <lineage>
        <taxon>Eukaryota</taxon>
        <taxon>Fungi</taxon>
        <taxon>Dikarya</taxon>
        <taxon>Ascomycota</taxon>
        <taxon>Pezizomycotina</taxon>
        <taxon>Eurotiomycetes</taxon>
        <taxon>Eurotiomycetidae</taxon>
        <taxon>Eurotiales</taxon>
        <taxon>Aspergillaceae</taxon>
        <taxon>Aspergillus</taxon>
        <taxon>Aspergillus subgen. Circumdati</taxon>
    </lineage>
</organism>
<dbReference type="Proteomes" id="UP000248405">
    <property type="component" value="Unassembled WGS sequence"/>
</dbReference>
<dbReference type="RefSeq" id="XP_025557756.1">
    <property type="nucleotide sequence ID" value="XM_025709198.1"/>
</dbReference>
<evidence type="ECO:0000256" key="1">
    <source>
        <dbReference type="SAM" id="MobiDB-lite"/>
    </source>
</evidence>
<dbReference type="EMBL" id="KZ821647">
    <property type="protein sequence ID" value="PYH63962.1"/>
    <property type="molecule type" value="Genomic_DNA"/>
</dbReference>
<feature type="region of interest" description="Disordered" evidence="1">
    <location>
        <begin position="127"/>
        <end position="156"/>
    </location>
</feature>
<dbReference type="GeneID" id="37213790"/>
<feature type="compositionally biased region" description="Basic and acidic residues" evidence="1">
    <location>
        <begin position="343"/>
        <end position="356"/>
    </location>
</feature>